<proteinExistence type="predicted"/>
<sequence length="112" mass="12568">MSPRQTSVPRPLRRSEYQITFGTSNAQQGGTDVLATQGNAVVAAWERLTVDPLADDTTCHGMKGDLEFITRAGKTHRRRQYELSNGARIWFYGDERSVVLTDVHTHHPNSTK</sequence>
<evidence type="ECO:0000313" key="1">
    <source>
        <dbReference type="EMBL" id="KAD4060450.1"/>
    </source>
</evidence>
<name>A0A5N6MUU8_9MICC</name>
<protein>
    <submittedName>
        <fullName evidence="1">Uncharacterized protein</fullName>
    </submittedName>
</protein>
<dbReference type="EMBL" id="VTFX01000001">
    <property type="protein sequence ID" value="KAD4060450.1"/>
    <property type="molecule type" value="Genomic_DNA"/>
</dbReference>
<dbReference type="RefSeq" id="WP_152271579.1">
    <property type="nucleotide sequence ID" value="NZ_VTFX01000001.1"/>
</dbReference>
<dbReference type="Proteomes" id="UP000326852">
    <property type="component" value="Unassembled WGS sequence"/>
</dbReference>
<reference evidence="1 2" key="1">
    <citation type="submission" date="2019-08" db="EMBL/GenBank/DDBJ databases">
        <title>Arthrobacter sp. nov., isolated from plateau pika and Tibetan wild ass.</title>
        <authorList>
            <person name="Ge Y."/>
        </authorList>
    </citation>
    <scope>NUCLEOTIDE SEQUENCE [LARGE SCALE GENOMIC DNA]</scope>
    <source>
        <strain evidence="1 2">785</strain>
    </source>
</reference>
<accession>A0A5N6MUU8</accession>
<comment type="caution">
    <text evidence="1">The sequence shown here is derived from an EMBL/GenBank/DDBJ whole genome shotgun (WGS) entry which is preliminary data.</text>
</comment>
<gene>
    <name evidence="1" type="ORF">GD627_05270</name>
</gene>
<evidence type="ECO:0000313" key="2">
    <source>
        <dbReference type="Proteomes" id="UP000326852"/>
    </source>
</evidence>
<keyword evidence="2" id="KW-1185">Reference proteome</keyword>
<organism evidence="1 2">
    <name type="scientific">Arthrobacter yangruifuii</name>
    <dbReference type="NCBI Taxonomy" id="2606616"/>
    <lineage>
        <taxon>Bacteria</taxon>
        <taxon>Bacillati</taxon>
        <taxon>Actinomycetota</taxon>
        <taxon>Actinomycetes</taxon>
        <taxon>Micrococcales</taxon>
        <taxon>Micrococcaceae</taxon>
        <taxon>Arthrobacter</taxon>
    </lineage>
</organism>
<dbReference type="AlphaFoldDB" id="A0A5N6MUU8"/>